<gene>
    <name evidence="2" type="ordered locus">NEQ504</name>
</gene>
<name>Q74MV9_NANEQ</name>
<dbReference type="Proteomes" id="UP000000578">
    <property type="component" value="Chromosome"/>
</dbReference>
<evidence type="ECO:0000313" key="2">
    <source>
        <dbReference type="EMBL" id="AAR39344.1"/>
    </source>
</evidence>
<dbReference type="HOGENOM" id="CLU_779913_0_0_2"/>
<keyword evidence="1" id="KW-0812">Transmembrane</keyword>
<reference evidence="2 3" key="1">
    <citation type="journal article" date="2003" name="Proc. Natl. Acad. Sci. U.S.A.">
        <title>The genome of Nanoarchaeum equitans: insights into early archaeal evolution and derived parasitism.</title>
        <authorList>
            <person name="Waters E."/>
            <person name="Hohn M.J."/>
            <person name="Ahel I."/>
            <person name="Graham D.E."/>
            <person name="Adams M.D."/>
            <person name="Barnstead M."/>
            <person name="Beeson K.Y."/>
            <person name="Bibbs L."/>
            <person name="Bolanos R."/>
            <person name="Keller M."/>
            <person name="Kretz K."/>
            <person name="Lin X."/>
            <person name="Mathur E."/>
            <person name="Ni J."/>
            <person name="Podar M."/>
            <person name="Richardson T."/>
            <person name="Sutton G.G."/>
            <person name="Simon M."/>
            <person name="Soll D."/>
            <person name="Stetter K.O."/>
            <person name="Short J.M."/>
            <person name="Noordewier M."/>
        </authorList>
    </citation>
    <scope>NUCLEOTIDE SEQUENCE [LARGE SCALE GENOMIC DNA]</scope>
    <source>
        <strain evidence="2 3">Kin4-M</strain>
    </source>
</reference>
<dbReference type="KEGG" id="neq:NEQ504"/>
<evidence type="ECO:0000313" key="3">
    <source>
        <dbReference type="Proteomes" id="UP000000578"/>
    </source>
</evidence>
<dbReference type="EMBL" id="AE017199">
    <property type="protein sequence ID" value="AAR39344.1"/>
    <property type="molecule type" value="Genomic_DNA"/>
</dbReference>
<proteinExistence type="predicted"/>
<sequence length="355" mass="41209">MITLVGYELIDGITGKNDPILLKIYVYSNENKYIVIDTDRTKWFGNLPIIIEPKGLRNITIKAVPRKCYSFFPLYINDQKYLIPVYCKEVKKEEEKKEYYDVNVSINDTIKVCVNGQFNNLKYLVRIDDRKYSGLIPFPTCLEFPKNESPGKHNVYVSIQNSKTIEKELTYYVKPIFFYTINYKPKIGLLKEEIEIILKTYGNTKGKVEFCAKDLCIKGEFPPNIERVYRVKYDYSLYFAIGLIAGLSLLGLYYYLNKKRIKVNKNYTLEGNIVKVTLEITNKSLFRVKGYILDPIPKDAEVEILTNNAKIKDIAGNKFVYAIYDLMPGETLVIAYKLKMPFEITEIDLPKPIVL</sequence>
<keyword evidence="1" id="KW-1133">Transmembrane helix</keyword>
<keyword evidence="1" id="KW-0472">Membrane</keyword>
<accession>Q74MV9</accession>
<keyword evidence="3" id="KW-1185">Reference proteome</keyword>
<feature type="transmembrane region" description="Helical" evidence="1">
    <location>
        <begin position="235"/>
        <end position="256"/>
    </location>
</feature>
<organism evidence="2 3">
    <name type="scientific">Nanoarchaeum equitans (strain Kin4-M)</name>
    <dbReference type="NCBI Taxonomy" id="228908"/>
    <lineage>
        <taxon>Archaea</taxon>
        <taxon>Nanobdellota</taxon>
        <taxon>Candidatus Nanoarchaeia</taxon>
        <taxon>Nanoarchaeales</taxon>
        <taxon>Nanoarchaeaceae</taxon>
        <taxon>Nanoarchaeum</taxon>
    </lineage>
</organism>
<dbReference type="EnsemblBacteria" id="AAR39344">
    <property type="protein sequence ID" value="AAR39344"/>
    <property type="gene ID" value="NEQ504"/>
</dbReference>
<evidence type="ECO:0000256" key="1">
    <source>
        <dbReference type="SAM" id="Phobius"/>
    </source>
</evidence>
<dbReference type="BioCyc" id="NEQU228908:GJB6-534-MONOMER"/>
<dbReference type="AlphaFoldDB" id="Q74MV9"/>
<protein>
    <submittedName>
        <fullName evidence="2">NEQ504</fullName>
    </submittedName>
</protein>